<protein>
    <submittedName>
        <fullName evidence="1">Uncharacterized protein</fullName>
    </submittedName>
</protein>
<reference evidence="1 2" key="1">
    <citation type="journal article" date="2019" name="Microbiome">
        <title>Annotated bacterial chromosomes from frame-shift-corrected long-read metagenomic data.</title>
        <authorList>
            <person name="Arumugam K."/>
            <person name="Bagci C."/>
            <person name="Bessarab I."/>
            <person name="Beier S."/>
            <person name="Buchfink B."/>
            <person name="Gorska A."/>
            <person name="Qiu G."/>
            <person name="Huson D.H."/>
            <person name="Williams R.B.H."/>
        </authorList>
    </citation>
    <scope>NUCLEOTIDE SEQUENCE [LARGE SCALE GENOMIC DNA]</scope>
    <source>
        <strain evidence="1">SSA1</strain>
    </source>
</reference>
<accession>A0A7D5SAN6</accession>
<dbReference type="EMBL" id="CP058708">
    <property type="protein sequence ID" value="QLH49097.1"/>
    <property type="molecule type" value="Genomic_DNA"/>
</dbReference>
<evidence type="ECO:0000313" key="2">
    <source>
        <dbReference type="Proteomes" id="UP000509684"/>
    </source>
</evidence>
<gene>
    <name evidence="1" type="ORF">HWD57_04365</name>
</gene>
<sequence>MPKEMPKAEGARPRIVKLTAAGAYLAVGLEYYCGSESESILRKLQEIGILPPPLD</sequence>
<organism evidence="1 2">
    <name type="scientific">Candidatus Accumulibacter cognatus</name>
    <dbReference type="NCBI Taxonomy" id="2954383"/>
    <lineage>
        <taxon>Bacteria</taxon>
        <taxon>Pseudomonadati</taxon>
        <taxon>Pseudomonadota</taxon>
        <taxon>Betaproteobacteria</taxon>
        <taxon>Candidatus Accumulibacter</taxon>
    </lineage>
</organism>
<evidence type="ECO:0000313" key="1">
    <source>
        <dbReference type="EMBL" id="QLH49097.1"/>
    </source>
</evidence>
<dbReference type="AlphaFoldDB" id="A0A7D5SAN6"/>
<dbReference type="KEGG" id="acog:HWD57_04365"/>
<dbReference type="Proteomes" id="UP000509684">
    <property type="component" value="Chromosome"/>
</dbReference>
<proteinExistence type="predicted"/>
<name>A0A7D5SAN6_9PROT</name>